<dbReference type="EMBL" id="CP027843">
    <property type="protein sequence ID" value="AVQ11313.1"/>
    <property type="molecule type" value="Genomic_DNA"/>
</dbReference>
<dbReference type="InterPro" id="IPR041049">
    <property type="entry name" value="DUF5615"/>
</dbReference>
<evidence type="ECO:0000259" key="1">
    <source>
        <dbReference type="Pfam" id="PF18480"/>
    </source>
</evidence>
<reference evidence="2 3" key="1">
    <citation type="journal article" date="2015" name="Genome Announc.">
        <title>Draft Genome Sequences of Leptospira santarosai Strains U160, U164, and U233, Isolated from Asymptomatic Cattle.</title>
        <authorList>
            <person name="Kremer F.S."/>
            <person name="Eslabao M.R."/>
            <person name="Provisor M."/>
            <person name="Woloski R.D."/>
            <person name="Ramires O.V."/>
            <person name="Moreno L.Z."/>
            <person name="Moreno A.M."/>
            <person name="Hamond C."/>
            <person name="Lilenbaum W."/>
            <person name="Dellagostin O.A."/>
        </authorList>
    </citation>
    <scope>NUCLEOTIDE SEQUENCE [LARGE SCALE GENOMIC DNA]</scope>
    <source>
        <strain evidence="2 3">U160</strain>
    </source>
</reference>
<dbReference type="Proteomes" id="UP000033961">
    <property type="component" value="Chromosome I"/>
</dbReference>
<gene>
    <name evidence="2" type="ORF">XB16_0978</name>
</gene>
<dbReference type="InterPro" id="IPR029060">
    <property type="entry name" value="PIN-like_dom_sf"/>
</dbReference>
<proteinExistence type="predicted"/>
<feature type="domain" description="DUF5615" evidence="1">
    <location>
        <begin position="1"/>
        <end position="107"/>
    </location>
</feature>
<evidence type="ECO:0000313" key="2">
    <source>
        <dbReference type="EMBL" id="AVQ11313.1"/>
    </source>
</evidence>
<organism evidence="2 3">
    <name type="scientific">Leptospira santarosai</name>
    <dbReference type="NCBI Taxonomy" id="28183"/>
    <lineage>
        <taxon>Bacteria</taxon>
        <taxon>Pseudomonadati</taxon>
        <taxon>Spirochaetota</taxon>
        <taxon>Spirochaetia</taxon>
        <taxon>Leptospirales</taxon>
        <taxon>Leptospiraceae</taxon>
        <taxon>Leptospira</taxon>
    </lineage>
</organism>
<dbReference type="SUPFAM" id="SSF88723">
    <property type="entry name" value="PIN domain-like"/>
    <property type="match status" value="1"/>
</dbReference>
<evidence type="ECO:0000313" key="3">
    <source>
        <dbReference type="Proteomes" id="UP000033961"/>
    </source>
</evidence>
<accession>A0A2P1QQZ2</accession>
<dbReference type="AlphaFoldDB" id="A0A2P1QQZ2"/>
<protein>
    <submittedName>
        <fullName evidence="2">Toxin-antitoxin system, toxin component, PIN family</fullName>
    </submittedName>
</protein>
<dbReference type="Pfam" id="PF18480">
    <property type="entry name" value="DUF5615"/>
    <property type="match status" value="1"/>
</dbReference>
<name>A0A2P1QQZ2_9LEPT</name>
<sequence>MKVFLDTCVWGGVTKELKSLGIDTIWSGDFTKDPGDEEILKIAYEEKRILITLDKDFGELTVFRKLPHCGIIRLVNLSSKEQGRLSAYVLKLHEKELLSGAIATVSINKLRLRLPDE</sequence>